<gene>
    <name evidence="1" type="ORF">DYB32_005990</name>
</gene>
<evidence type="ECO:0000313" key="2">
    <source>
        <dbReference type="Proteomes" id="UP000285060"/>
    </source>
</evidence>
<reference evidence="1 2" key="1">
    <citation type="submission" date="2018-08" db="EMBL/GenBank/DDBJ databases">
        <title>Aphanomyces genome sequencing and annotation.</title>
        <authorList>
            <person name="Minardi D."/>
            <person name="Oidtmann B."/>
            <person name="Van Der Giezen M."/>
            <person name="Studholme D.J."/>
        </authorList>
    </citation>
    <scope>NUCLEOTIDE SEQUENCE [LARGE SCALE GENOMIC DNA]</scope>
    <source>
        <strain evidence="1 2">NJM0002</strain>
    </source>
</reference>
<dbReference type="Proteomes" id="UP000285060">
    <property type="component" value="Unassembled WGS sequence"/>
</dbReference>
<evidence type="ECO:0000313" key="1">
    <source>
        <dbReference type="EMBL" id="RHY28420.1"/>
    </source>
</evidence>
<dbReference type="EMBL" id="QUSY01000586">
    <property type="protein sequence ID" value="RHY28420.1"/>
    <property type="molecule type" value="Genomic_DNA"/>
</dbReference>
<proteinExistence type="predicted"/>
<comment type="caution">
    <text evidence="1">The sequence shown here is derived from an EMBL/GenBank/DDBJ whole genome shotgun (WGS) entry which is preliminary data.</text>
</comment>
<protein>
    <recommendedName>
        <fullName evidence="3">DDE-1 domain-containing protein</fullName>
    </recommendedName>
</protein>
<keyword evidence="2" id="KW-1185">Reference proteome</keyword>
<name>A0A418AT17_9STRA</name>
<organism evidence="1 2">
    <name type="scientific">Aphanomyces invadans</name>
    <dbReference type="NCBI Taxonomy" id="157072"/>
    <lineage>
        <taxon>Eukaryota</taxon>
        <taxon>Sar</taxon>
        <taxon>Stramenopiles</taxon>
        <taxon>Oomycota</taxon>
        <taxon>Saprolegniomycetes</taxon>
        <taxon>Saprolegniales</taxon>
        <taxon>Verrucalvaceae</taxon>
        <taxon>Aphanomyces</taxon>
    </lineage>
</organism>
<sequence length="226" mass="25199">MPLCRQVLISNEYLPTKKLNPTKDYTVEEASLVSGDDDVEVNEKGYGSGQSHLAAGFGKRVRKEVKPLQARHGCRIYANPTAWWNSELSMAFLKYHFAERDGRDTKKVILLWDDFSAHFTDDAVAYAESINVILERVPLRFTCYPSRSTMVAWITGAWNVVPEAAILNGFRKCQLLDGAVVDQVDVVESALEENDIADLAANMAIEDTFDPAHDINDGDASELVML</sequence>
<dbReference type="VEuPathDB" id="FungiDB:H310_05144"/>
<accession>A0A418AT17</accession>
<dbReference type="VEuPathDB" id="FungiDB:H310_13160"/>
<evidence type="ECO:0008006" key="3">
    <source>
        <dbReference type="Google" id="ProtNLM"/>
    </source>
</evidence>
<dbReference type="AlphaFoldDB" id="A0A418AT17"/>